<comment type="caution">
    <text evidence="2">The sequence shown here is derived from an EMBL/GenBank/DDBJ whole genome shotgun (WGS) entry which is preliminary data.</text>
</comment>
<reference evidence="2 3" key="1">
    <citation type="submission" date="2017-02" db="EMBL/GenBank/DDBJ databases">
        <title>Draft genome of Saccharomonospora sp. 154.</title>
        <authorList>
            <person name="Alonso-Carmona G.S."/>
            <person name="De La Haba R."/>
            <person name="Vera-Gargallo B."/>
            <person name="Sandoval-Trujillo A.H."/>
            <person name="Ramirez-Duran N."/>
            <person name="Ventosa A."/>
        </authorList>
    </citation>
    <scope>NUCLEOTIDE SEQUENCE [LARGE SCALE GENOMIC DNA]</scope>
    <source>
        <strain evidence="2 3">LRS4.154</strain>
    </source>
</reference>
<gene>
    <name evidence="2" type="ORF">B1813_00135</name>
</gene>
<accession>A0A1V9ABQ9</accession>
<feature type="transmembrane region" description="Helical" evidence="1">
    <location>
        <begin position="131"/>
        <end position="148"/>
    </location>
</feature>
<evidence type="ECO:0008006" key="4">
    <source>
        <dbReference type="Google" id="ProtNLM"/>
    </source>
</evidence>
<dbReference type="Proteomes" id="UP000192591">
    <property type="component" value="Unassembled WGS sequence"/>
</dbReference>
<keyword evidence="3" id="KW-1185">Reference proteome</keyword>
<organism evidence="2 3">
    <name type="scientific">Saccharomonospora piscinae</name>
    <dbReference type="NCBI Taxonomy" id="687388"/>
    <lineage>
        <taxon>Bacteria</taxon>
        <taxon>Bacillati</taxon>
        <taxon>Actinomycetota</taxon>
        <taxon>Actinomycetes</taxon>
        <taxon>Pseudonocardiales</taxon>
        <taxon>Pseudonocardiaceae</taxon>
        <taxon>Saccharomonospora</taxon>
    </lineage>
</organism>
<feature type="transmembrane region" description="Helical" evidence="1">
    <location>
        <begin position="160"/>
        <end position="182"/>
    </location>
</feature>
<dbReference type="EMBL" id="MWIH01000002">
    <property type="protein sequence ID" value="OQO94567.1"/>
    <property type="molecule type" value="Genomic_DNA"/>
</dbReference>
<keyword evidence="1" id="KW-1133">Transmembrane helix</keyword>
<feature type="transmembrane region" description="Helical" evidence="1">
    <location>
        <begin position="80"/>
        <end position="99"/>
    </location>
</feature>
<sequence length="379" mass="40613">MRGMTDTGGAEIHAALWRGLRSAVLLVAVVVLVGLSLPNLVRRIDTYEPSAAQWISFAALAAVLAVEAVLVVGGRTWARLRVPAIALVLAASALSYATLPDGKTSTAVDWVFGVANWVGLVVLLDRPLRTLLAFLAAHEVTAVVNLVVSDEASRAAVLRLATGSVSVLGYPLCAAVVTTALHRIATSSASARQEADRVRTEEAVAVETHRRRRQRLAELSATTTPLLEGLARGDLSPEDAAVQRRCAIEAARMRRLFAEVDAVPDPLLHEIRHCADIADRKGVLVELDSRGKWPTPPLSVRRDLTEPALTALATASSTARITVTGDAELVSVSVVADCGTLDVADPATPGVRVESFTDEDTTWMEVRWQPIRRQTLSRQ</sequence>
<evidence type="ECO:0000256" key="1">
    <source>
        <dbReference type="SAM" id="Phobius"/>
    </source>
</evidence>
<name>A0A1V9ABQ9_SACPI</name>
<protein>
    <recommendedName>
        <fullName evidence="4">Histidine kinase</fullName>
    </recommendedName>
</protein>
<feature type="transmembrane region" description="Helical" evidence="1">
    <location>
        <begin position="20"/>
        <end position="41"/>
    </location>
</feature>
<dbReference type="STRING" id="1962155.B1813_00135"/>
<evidence type="ECO:0000313" key="2">
    <source>
        <dbReference type="EMBL" id="OQO94567.1"/>
    </source>
</evidence>
<proteinExistence type="predicted"/>
<evidence type="ECO:0000313" key="3">
    <source>
        <dbReference type="Proteomes" id="UP000192591"/>
    </source>
</evidence>
<keyword evidence="1" id="KW-0812">Transmembrane</keyword>
<dbReference type="AlphaFoldDB" id="A0A1V9ABQ9"/>
<feature type="transmembrane region" description="Helical" evidence="1">
    <location>
        <begin position="53"/>
        <end position="73"/>
    </location>
</feature>
<keyword evidence="1" id="KW-0472">Membrane</keyword>